<dbReference type="Proteomes" id="UP000037269">
    <property type="component" value="Unassembled WGS sequence"/>
</dbReference>
<proteinExistence type="predicted"/>
<reference evidence="2 4" key="2">
    <citation type="submission" date="2016-10" db="EMBL/GenBank/DDBJ databases">
        <authorList>
            <person name="de Groot N.N."/>
        </authorList>
    </citation>
    <scope>NUCLEOTIDE SEQUENCE [LARGE SCALE GENOMIC DNA]</scope>
    <source>
        <strain evidence="2 4">DSM 2895</strain>
    </source>
</reference>
<keyword evidence="3" id="KW-1185">Reference proteome</keyword>
<dbReference type="PATRIC" id="fig|47500.12.peg.6399"/>
<accession>A0A0D1UT16</accession>
<dbReference type="Gene3D" id="3.90.1690.10">
    <property type="entry name" value="phage-related protein like domain"/>
    <property type="match status" value="1"/>
</dbReference>
<dbReference type="STRING" id="47500.AF333_06800"/>
<sequence>MGILSIDEFKREALLGYIQERQYPVIDALIPYMPKDEQAFDLDFAYDMIGTAKNPAAAIRPFGAVAPLREGGEIKRVVQEVAKLQHARRIDERDQIRFMNPRSDAERSQTIKKVYDIVDDLVQGTNRMEAFMRAAAVYVGRLVYKQNNMPLDIDFGIPATNKVALTGTDLFGDHANAKPLEVLIEYARMFADKNGGLMPAAIHVSRDVLWDITKCKNTIDNIKGINQGAVTIDEVNQFLNRFGLPSLALDDYTVYFEETDTTERLLPVRRVAFIGVQNAPAVGSLVEGPTAKNKFQPGRYIDPRTDDDTENETIEVGEAVFPALKYPSAIFHLDV</sequence>
<dbReference type="GeneID" id="42304906"/>
<dbReference type="InterPro" id="IPR005564">
    <property type="entry name" value="Major_capsid_GpE"/>
</dbReference>
<dbReference type="EMBL" id="LGUG01000004">
    <property type="protein sequence ID" value="KON95230.1"/>
    <property type="molecule type" value="Genomic_DNA"/>
</dbReference>
<evidence type="ECO:0000313" key="3">
    <source>
        <dbReference type="Proteomes" id="UP000037269"/>
    </source>
</evidence>
<dbReference type="RefSeq" id="WP_043068818.1">
    <property type="nucleotide sequence ID" value="NZ_BJOA01000200.1"/>
</dbReference>
<evidence type="ECO:0000313" key="1">
    <source>
        <dbReference type="EMBL" id="KON95230.1"/>
    </source>
</evidence>
<dbReference type="Proteomes" id="UP000182836">
    <property type="component" value="Unassembled WGS sequence"/>
</dbReference>
<name>A0A0D1UT16_ANEMI</name>
<organism evidence="1 3">
    <name type="scientific">Aneurinibacillus migulanus</name>
    <name type="common">Bacillus migulanus</name>
    <dbReference type="NCBI Taxonomy" id="47500"/>
    <lineage>
        <taxon>Bacteria</taxon>
        <taxon>Bacillati</taxon>
        <taxon>Bacillota</taxon>
        <taxon>Bacilli</taxon>
        <taxon>Bacillales</taxon>
        <taxon>Paenibacillaceae</taxon>
        <taxon>Aneurinibacillus group</taxon>
        <taxon>Aneurinibacillus</taxon>
    </lineage>
</organism>
<gene>
    <name evidence="1" type="ORF">AF333_06800</name>
    <name evidence="2" type="ORF">SAMN04487909_14919</name>
</gene>
<reference evidence="1 3" key="1">
    <citation type="submission" date="2015-07" db="EMBL/GenBank/DDBJ databases">
        <title>Fjat-14205 dsm 2895.</title>
        <authorList>
            <person name="Liu B."/>
            <person name="Wang J."/>
            <person name="Zhu Y."/>
            <person name="Liu G."/>
            <person name="Chen Q."/>
            <person name="Chen Z."/>
            <person name="Lan J."/>
            <person name="Che J."/>
            <person name="Ge C."/>
            <person name="Shi H."/>
            <person name="Pan Z."/>
            <person name="Liu X."/>
        </authorList>
    </citation>
    <scope>NUCLEOTIDE SEQUENCE [LARGE SCALE GENOMIC DNA]</scope>
    <source>
        <strain evidence="1 3">DSM 2895</strain>
    </source>
</reference>
<evidence type="ECO:0000313" key="2">
    <source>
        <dbReference type="EMBL" id="SDK32851.1"/>
    </source>
</evidence>
<dbReference type="OrthoDB" id="57984at2"/>
<dbReference type="InterPro" id="IPR053738">
    <property type="entry name" value="Lambda_capsid_assembly"/>
</dbReference>
<evidence type="ECO:0000313" key="4">
    <source>
        <dbReference type="Proteomes" id="UP000182836"/>
    </source>
</evidence>
<dbReference type="EMBL" id="FNED01000049">
    <property type="protein sequence ID" value="SDK32851.1"/>
    <property type="molecule type" value="Genomic_DNA"/>
</dbReference>
<dbReference type="AlphaFoldDB" id="A0A0D1UT16"/>
<dbReference type="Pfam" id="PF03864">
    <property type="entry name" value="Phage_cap_E"/>
    <property type="match status" value="1"/>
</dbReference>
<protein>
    <submittedName>
        <fullName evidence="2">Phage major capsid protein E</fullName>
    </submittedName>
</protein>